<dbReference type="Proteomes" id="UP000006591">
    <property type="component" value="Chromosome 3"/>
</dbReference>
<dbReference type="eggNOG" id="ENOG502R4WR">
    <property type="taxonomic scope" value="Eukaryota"/>
</dbReference>
<evidence type="ECO:0000313" key="2">
    <source>
        <dbReference type="Proteomes" id="UP000006591"/>
    </source>
</evidence>
<dbReference type="Gramene" id="ONIVA03G44030.1">
    <property type="protein sequence ID" value="ONIVA03G44030.1"/>
    <property type="gene ID" value="ONIVA03G44030"/>
</dbReference>
<proteinExistence type="predicted"/>
<protein>
    <submittedName>
        <fullName evidence="1">Uncharacterized protein</fullName>
    </submittedName>
</protein>
<sequence>MLVGFRMQGLFQLRMDVLGQRVLAVFLTLNRCGGGAADLSDLAKGHLASMDEPVQEQRHLVHIRSKMLLSEILRSIGANEARYNCHAVTDGYVGSAEASVYGVRGGEEPFLVHAHGIPAIRPCDAEESAAHALIAVIKKECRVEIEDTNWLDMNRYHAKVFRLKRALGRVRKERNSLAKKACLLEIGWDRALDSLAFVNQICNDTCSFALGGPGADDLNHREVGVLYDVHRLGEYAESKMDEGLANLSSATDRCL</sequence>
<reference evidence="1" key="2">
    <citation type="submission" date="2018-04" db="EMBL/GenBank/DDBJ databases">
        <title>OnivRS2 (Oryza nivara Reference Sequence Version 2).</title>
        <authorList>
            <person name="Zhang J."/>
            <person name="Kudrna D."/>
            <person name="Lee S."/>
            <person name="Talag J."/>
            <person name="Rajasekar S."/>
            <person name="Welchert J."/>
            <person name="Hsing Y.-I."/>
            <person name="Wing R.A."/>
        </authorList>
    </citation>
    <scope>NUCLEOTIDE SEQUENCE [LARGE SCALE GENOMIC DNA]</scope>
    <source>
        <strain evidence="1">SL10</strain>
    </source>
</reference>
<accession>A0A0E0GWX0</accession>
<reference evidence="1" key="1">
    <citation type="submission" date="2015-04" db="UniProtKB">
        <authorList>
            <consortium name="EnsemblPlants"/>
        </authorList>
    </citation>
    <scope>IDENTIFICATION</scope>
    <source>
        <strain evidence="1">SL10</strain>
    </source>
</reference>
<organism evidence="1">
    <name type="scientific">Oryza nivara</name>
    <name type="common">Indian wild rice</name>
    <name type="synonym">Oryza sativa f. spontanea</name>
    <dbReference type="NCBI Taxonomy" id="4536"/>
    <lineage>
        <taxon>Eukaryota</taxon>
        <taxon>Viridiplantae</taxon>
        <taxon>Streptophyta</taxon>
        <taxon>Embryophyta</taxon>
        <taxon>Tracheophyta</taxon>
        <taxon>Spermatophyta</taxon>
        <taxon>Magnoliopsida</taxon>
        <taxon>Liliopsida</taxon>
        <taxon>Poales</taxon>
        <taxon>Poaceae</taxon>
        <taxon>BOP clade</taxon>
        <taxon>Oryzoideae</taxon>
        <taxon>Oryzeae</taxon>
        <taxon>Oryzinae</taxon>
        <taxon>Oryza</taxon>
    </lineage>
</organism>
<dbReference type="OMA" id="EYAESKM"/>
<dbReference type="EnsemblPlants" id="ONIVA03G44030.1">
    <property type="protein sequence ID" value="ONIVA03G44030.1"/>
    <property type="gene ID" value="ONIVA03G44030"/>
</dbReference>
<dbReference type="HOGENOM" id="CLU_105600_0_0_1"/>
<dbReference type="AlphaFoldDB" id="A0A0E0GWX0"/>
<evidence type="ECO:0000313" key="1">
    <source>
        <dbReference type="EnsemblPlants" id="ONIVA03G44030.1"/>
    </source>
</evidence>
<keyword evidence="2" id="KW-1185">Reference proteome</keyword>
<name>A0A0E0GWX0_ORYNI</name>